<keyword evidence="2" id="KW-1185">Reference proteome</keyword>
<name>A0A7C9NAI3_9ACTN</name>
<dbReference type="Proteomes" id="UP000479526">
    <property type="component" value="Unassembled WGS sequence"/>
</dbReference>
<sequence>MSGFFGSLLAKAAVIALEALVAHLVQVVIQSVARRFATQRGFATA</sequence>
<proteinExistence type="predicted"/>
<accession>A0A7C9NAI3</accession>
<comment type="caution">
    <text evidence="1">The sequence shown here is derived from an EMBL/GenBank/DDBJ whole genome shotgun (WGS) entry which is preliminary data.</text>
</comment>
<evidence type="ECO:0000313" key="1">
    <source>
        <dbReference type="EMBL" id="NAS25833.1"/>
    </source>
</evidence>
<organism evidence="1 2">
    <name type="scientific">Herbidospora solisilvae</name>
    <dbReference type="NCBI Taxonomy" id="2696284"/>
    <lineage>
        <taxon>Bacteria</taxon>
        <taxon>Bacillati</taxon>
        <taxon>Actinomycetota</taxon>
        <taxon>Actinomycetes</taxon>
        <taxon>Streptosporangiales</taxon>
        <taxon>Streptosporangiaceae</taxon>
        <taxon>Herbidospora</taxon>
    </lineage>
</organism>
<protein>
    <submittedName>
        <fullName evidence="1">Uncharacterized protein</fullName>
    </submittedName>
</protein>
<dbReference type="AlphaFoldDB" id="A0A7C9NAI3"/>
<reference evidence="1 2" key="1">
    <citation type="submission" date="2020-01" db="EMBL/GenBank/DDBJ databases">
        <title>Herbidospora sp. NEAU-GS84 nov., a novel actinomycete isolated from soil.</title>
        <authorList>
            <person name="Han L."/>
        </authorList>
    </citation>
    <scope>NUCLEOTIDE SEQUENCE [LARGE SCALE GENOMIC DNA]</scope>
    <source>
        <strain evidence="1 2">NEAU-GS84</strain>
    </source>
</reference>
<dbReference type="EMBL" id="WXEW01000009">
    <property type="protein sequence ID" value="NAS25833.1"/>
    <property type="molecule type" value="Genomic_DNA"/>
</dbReference>
<evidence type="ECO:0000313" key="2">
    <source>
        <dbReference type="Proteomes" id="UP000479526"/>
    </source>
</evidence>
<gene>
    <name evidence="1" type="ORF">GT755_29645</name>
</gene>
<dbReference type="RefSeq" id="WP_161482867.1">
    <property type="nucleotide sequence ID" value="NZ_WXEW01000009.1"/>
</dbReference>